<dbReference type="InterPro" id="IPR012853">
    <property type="entry name" value="CPT"/>
</dbReference>
<dbReference type="SUPFAM" id="SSF52540">
    <property type="entry name" value="P-loop containing nucleoside triphosphate hydrolases"/>
    <property type="match status" value="1"/>
</dbReference>
<feature type="active site" evidence="1">
    <location>
        <position position="35"/>
    </location>
</feature>
<evidence type="ECO:0008006" key="4">
    <source>
        <dbReference type="Google" id="ProtNLM"/>
    </source>
</evidence>
<organism evidence="3">
    <name type="scientific">OCS116 cluster bacterium</name>
    <dbReference type="NCBI Taxonomy" id="2030921"/>
    <lineage>
        <taxon>Bacteria</taxon>
        <taxon>Pseudomonadati</taxon>
        <taxon>Pseudomonadota</taxon>
        <taxon>Alphaproteobacteria</taxon>
        <taxon>OCS116 cluster</taxon>
    </lineage>
</organism>
<reference key="1">
    <citation type="submission" date="2017-08" db="EMBL/GenBank/DDBJ databases">
        <title>A dynamic microbial community with high functional redundancy inhabits the cold, oxic subseafloor aquifer.</title>
        <authorList>
            <person name="Tully B.J."/>
            <person name="Wheat C.G."/>
            <person name="Glazer B.T."/>
            <person name="Huber J.A."/>
        </authorList>
    </citation>
    <scope>NUCLEOTIDE SEQUENCE [LARGE SCALE GENOMIC DNA]</scope>
</reference>
<comment type="caution">
    <text evidence="3">The sequence shown here is derived from an EMBL/GenBank/DDBJ whole genome shotgun (WGS) entry which is preliminary data.</text>
</comment>
<evidence type="ECO:0000256" key="2">
    <source>
        <dbReference type="PIRSR" id="PIRSR007531-2"/>
    </source>
</evidence>
<gene>
    <name evidence="3" type="ORF">COB13_14775</name>
</gene>
<name>A0A2A4YTP4_9PROT</name>
<proteinExistence type="predicted"/>
<feature type="binding site" evidence="2">
    <location>
        <begin position="8"/>
        <end position="15"/>
    </location>
    <ligand>
        <name>ATP</name>
        <dbReference type="ChEBI" id="CHEBI:30616"/>
    </ligand>
</feature>
<evidence type="ECO:0000256" key="1">
    <source>
        <dbReference type="PIRSR" id="PIRSR007531-1"/>
    </source>
</evidence>
<protein>
    <recommendedName>
        <fullName evidence="4">Chloramphenicol phosphotransferase</fullName>
    </recommendedName>
</protein>
<dbReference type="GO" id="GO:0016740">
    <property type="term" value="F:transferase activity"/>
    <property type="evidence" value="ECO:0007669"/>
    <property type="project" value="InterPro"/>
</dbReference>
<dbReference type="InterPro" id="IPR027417">
    <property type="entry name" value="P-loop_NTPase"/>
</dbReference>
<dbReference type="EMBL" id="NVUS01000025">
    <property type="protein sequence ID" value="PCI97980.1"/>
    <property type="molecule type" value="Genomic_DNA"/>
</dbReference>
<sequence length="190" mass="21450">MDIIFLNGASSTGKTSIVKALQDLLEDNYLHIGIDKFLGMMPEKTNDWVGETVKDGFYWQQTQLADGTQAYRVTAGTYGKQVNDAYRQCTANLAQMGLKIIVDDIINGNEELQLWKILLKSYRVIYVGVFCDEDTLKRREKSRGDRKIGTAIEQNHRVHQNIDYDFTVNTTNISALDCATAIATKMNNVD</sequence>
<dbReference type="Gene3D" id="3.40.50.300">
    <property type="entry name" value="P-loop containing nucleotide triphosphate hydrolases"/>
    <property type="match status" value="1"/>
</dbReference>
<evidence type="ECO:0000313" key="3">
    <source>
        <dbReference type="EMBL" id="PCI97980.1"/>
    </source>
</evidence>
<dbReference type="PIRSF" id="PIRSF007531">
    <property type="entry name" value="CPT"/>
    <property type="match status" value="1"/>
</dbReference>
<dbReference type="Pfam" id="PF07931">
    <property type="entry name" value="CPT"/>
    <property type="match status" value="1"/>
</dbReference>
<dbReference type="GO" id="GO:0005524">
    <property type="term" value="F:ATP binding"/>
    <property type="evidence" value="ECO:0007669"/>
    <property type="project" value="InterPro"/>
</dbReference>
<reference evidence="3" key="2">
    <citation type="journal article" date="2018" name="ISME J.">
        <title>A dynamic microbial community with high functional redundancy inhabits the cold, oxic subseafloor aquifer.</title>
        <authorList>
            <person name="Tully B.J."/>
            <person name="Wheat C.G."/>
            <person name="Glazer B.T."/>
            <person name="Huber J.A."/>
        </authorList>
    </citation>
    <scope>NUCLEOTIDE SEQUENCE</scope>
    <source>
        <strain evidence="3">NORP83</strain>
    </source>
</reference>
<accession>A0A2A4YTP4</accession>
<dbReference type="AlphaFoldDB" id="A0A2A4YTP4"/>